<dbReference type="GO" id="GO:0050545">
    <property type="term" value="F:sulfopyruvate decarboxylase activity"/>
    <property type="evidence" value="ECO:0007669"/>
    <property type="project" value="TreeGrafter"/>
</dbReference>
<evidence type="ECO:0000256" key="4">
    <source>
        <dbReference type="ARBA" id="ARBA00021948"/>
    </source>
</evidence>
<keyword evidence="6" id="KW-0460">Magnesium</keyword>
<proteinExistence type="inferred from homology"/>
<keyword evidence="5 8" id="KW-0378">Hydrolase</keyword>
<evidence type="ECO:0000313" key="9">
    <source>
        <dbReference type="Proteomes" id="UP000548476"/>
    </source>
</evidence>
<dbReference type="PANTHER" id="PTHR37311:SF1">
    <property type="entry name" value="2-PHOSPHOSULFOLACTATE PHOSPHATASE-RELATED"/>
    <property type="match status" value="1"/>
</dbReference>
<reference evidence="8 9" key="1">
    <citation type="submission" date="2020-08" db="EMBL/GenBank/DDBJ databases">
        <title>Genomic Encyclopedia of Type Strains, Phase IV (KMG-IV): sequencing the most valuable type-strain genomes for metagenomic binning, comparative biology and taxonomic classification.</title>
        <authorList>
            <person name="Goeker M."/>
        </authorList>
    </citation>
    <scope>NUCLEOTIDE SEQUENCE [LARGE SCALE GENOMIC DNA]</scope>
    <source>
        <strain evidence="8 9">YIM 65646</strain>
    </source>
</reference>
<sequence length="250" mass="25600">MTDYFAQRAYAVRFGWGPTEAAELASPDGCLVVVDVLSFTTAVSVVTQRGGRVLPYRWRDESARAFAVERDAELAVGRRQATVESPWSLSPAALRLAPVPERLVLPSPNGSTISAAAGDGTVVAACLRNAGAVARWIAGQGFGTPSRPLAVIASGERWRDGGLRPCLEDLLGAGAVLAALPGGGFSPEAELAAGAYSATPDVVAAVRACGGGVELVSEGFPGDVDVAVEVDVSEVVPVLTDGAFADANAH</sequence>
<dbReference type="GO" id="GO:0050532">
    <property type="term" value="F:2-phosphosulfolactate phosphatase activity"/>
    <property type="evidence" value="ECO:0007669"/>
    <property type="project" value="UniProtKB-EC"/>
</dbReference>
<dbReference type="InterPro" id="IPR005238">
    <property type="entry name" value="ComB-like"/>
</dbReference>
<evidence type="ECO:0000256" key="2">
    <source>
        <dbReference type="ARBA" id="ARBA00009997"/>
    </source>
</evidence>
<dbReference type="GO" id="GO:0000287">
    <property type="term" value="F:magnesium ion binding"/>
    <property type="evidence" value="ECO:0007669"/>
    <property type="project" value="InterPro"/>
</dbReference>
<keyword evidence="9" id="KW-1185">Reference proteome</keyword>
<evidence type="ECO:0000313" key="8">
    <source>
        <dbReference type="EMBL" id="MBB6035846.1"/>
    </source>
</evidence>
<dbReference type="RefSeq" id="WP_184788676.1">
    <property type="nucleotide sequence ID" value="NZ_BONT01000116.1"/>
</dbReference>
<dbReference type="EMBL" id="JACHGT010000007">
    <property type="protein sequence ID" value="MBB6035846.1"/>
    <property type="molecule type" value="Genomic_DNA"/>
</dbReference>
<organism evidence="8 9">
    <name type="scientific">Phytomonospora endophytica</name>
    <dbReference type="NCBI Taxonomy" id="714109"/>
    <lineage>
        <taxon>Bacteria</taxon>
        <taxon>Bacillati</taxon>
        <taxon>Actinomycetota</taxon>
        <taxon>Actinomycetes</taxon>
        <taxon>Micromonosporales</taxon>
        <taxon>Micromonosporaceae</taxon>
        <taxon>Phytomonospora</taxon>
    </lineage>
</organism>
<evidence type="ECO:0000256" key="6">
    <source>
        <dbReference type="ARBA" id="ARBA00022842"/>
    </source>
</evidence>
<dbReference type="SUPFAM" id="SSF142823">
    <property type="entry name" value="ComB-like"/>
    <property type="match status" value="1"/>
</dbReference>
<dbReference type="EC" id="3.1.3.71" evidence="3"/>
<evidence type="ECO:0000256" key="3">
    <source>
        <dbReference type="ARBA" id="ARBA00012953"/>
    </source>
</evidence>
<accession>A0A841FI09</accession>
<comment type="caution">
    <text evidence="8">The sequence shown here is derived from an EMBL/GenBank/DDBJ whole genome shotgun (WGS) entry which is preliminary data.</text>
</comment>
<dbReference type="InterPro" id="IPR036702">
    <property type="entry name" value="ComB-like_sf"/>
</dbReference>
<evidence type="ECO:0000256" key="7">
    <source>
        <dbReference type="ARBA" id="ARBA00033711"/>
    </source>
</evidence>
<gene>
    <name evidence="8" type="ORF">HNR73_003710</name>
</gene>
<name>A0A841FI09_9ACTN</name>
<comment type="catalytic activity">
    <reaction evidence="7">
        <text>(2R)-O-phospho-3-sulfolactate + H2O = (2R)-3-sulfolactate + phosphate</text>
        <dbReference type="Rhea" id="RHEA:23416"/>
        <dbReference type="ChEBI" id="CHEBI:15377"/>
        <dbReference type="ChEBI" id="CHEBI:15597"/>
        <dbReference type="ChEBI" id="CHEBI:43474"/>
        <dbReference type="ChEBI" id="CHEBI:58738"/>
        <dbReference type="EC" id="3.1.3.71"/>
    </reaction>
</comment>
<dbReference type="AlphaFoldDB" id="A0A841FI09"/>
<protein>
    <recommendedName>
        <fullName evidence="4">Probable 2-phosphosulfolactate phosphatase</fullName>
        <ecNumber evidence="3">3.1.3.71</ecNumber>
    </recommendedName>
</protein>
<evidence type="ECO:0000256" key="1">
    <source>
        <dbReference type="ARBA" id="ARBA00001946"/>
    </source>
</evidence>
<dbReference type="PANTHER" id="PTHR37311">
    <property type="entry name" value="2-PHOSPHOSULFOLACTATE PHOSPHATASE-RELATED"/>
    <property type="match status" value="1"/>
</dbReference>
<dbReference type="Pfam" id="PF04029">
    <property type="entry name" value="2-ph_phosp"/>
    <property type="match status" value="1"/>
</dbReference>
<evidence type="ECO:0000256" key="5">
    <source>
        <dbReference type="ARBA" id="ARBA00022801"/>
    </source>
</evidence>
<comment type="similarity">
    <text evidence="2">Belongs to the ComB family.</text>
</comment>
<dbReference type="Proteomes" id="UP000548476">
    <property type="component" value="Unassembled WGS sequence"/>
</dbReference>
<comment type="cofactor">
    <cofactor evidence="1">
        <name>Mg(2+)</name>
        <dbReference type="ChEBI" id="CHEBI:18420"/>
    </cofactor>
</comment>
<dbReference type="Gene3D" id="3.90.1560.10">
    <property type="entry name" value="ComB-like"/>
    <property type="match status" value="1"/>
</dbReference>